<accession>A0A2G9GSV6</accession>
<organism evidence="12 13">
    <name type="scientific">Handroanthus impetiginosus</name>
    <dbReference type="NCBI Taxonomy" id="429701"/>
    <lineage>
        <taxon>Eukaryota</taxon>
        <taxon>Viridiplantae</taxon>
        <taxon>Streptophyta</taxon>
        <taxon>Embryophyta</taxon>
        <taxon>Tracheophyta</taxon>
        <taxon>Spermatophyta</taxon>
        <taxon>Magnoliopsida</taxon>
        <taxon>eudicotyledons</taxon>
        <taxon>Gunneridae</taxon>
        <taxon>Pentapetalae</taxon>
        <taxon>asterids</taxon>
        <taxon>lamiids</taxon>
        <taxon>Lamiales</taxon>
        <taxon>Bignoniaceae</taxon>
        <taxon>Crescentiina</taxon>
        <taxon>Tabebuia alliance</taxon>
        <taxon>Handroanthus</taxon>
    </lineage>
</organism>
<keyword evidence="5" id="KW-0576">Peroxisome</keyword>
<feature type="signal peptide" evidence="10">
    <location>
        <begin position="1"/>
        <end position="16"/>
    </location>
</feature>
<reference evidence="13" key="1">
    <citation type="journal article" date="2018" name="Gigascience">
        <title>Genome assembly of the Pink Ipe (Handroanthus impetiginosus, Bignoniaceae), a highly valued, ecologically keystone Neotropical timber forest tree.</title>
        <authorList>
            <person name="Silva-Junior O.B."/>
            <person name="Grattapaglia D."/>
            <person name="Novaes E."/>
            <person name="Collevatti R.G."/>
        </authorList>
    </citation>
    <scope>NUCLEOTIDE SEQUENCE [LARGE SCALE GENOMIC DNA]</scope>
    <source>
        <strain evidence="13">cv. UFG-1</strain>
    </source>
</reference>
<keyword evidence="7" id="KW-0456">Lyase</keyword>
<comment type="caution">
    <text evidence="12">The sequence shown here is derived from an EMBL/GenBank/DDBJ whole genome shotgun (WGS) entry which is preliminary data.</text>
</comment>
<keyword evidence="6 12" id="KW-0413">Isomerase</keyword>
<dbReference type="Proteomes" id="UP000231279">
    <property type="component" value="Unassembled WGS sequence"/>
</dbReference>
<dbReference type="InterPro" id="IPR006108">
    <property type="entry name" value="3HC_DH_C"/>
</dbReference>
<evidence type="ECO:0000256" key="5">
    <source>
        <dbReference type="ARBA" id="ARBA00023140"/>
    </source>
</evidence>
<dbReference type="Gene3D" id="3.90.226.10">
    <property type="entry name" value="2-enoyl-CoA Hydratase, Chain A, domain 1"/>
    <property type="match status" value="1"/>
</dbReference>
<dbReference type="GO" id="GO:0004300">
    <property type="term" value="F:enoyl-CoA hydratase activity"/>
    <property type="evidence" value="ECO:0007669"/>
    <property type="project" value="UniProtKB-ARBA"/>
</dbReference>
<protein>
    <submittedName>
        <fullName evidence="12">Enoyl-CoA isomerase</fullName>
        <ecNumber evidence="12">5.1.2.3</ecNumber>
    </submittedName>
</protein>
<dbReference type="GO" id="GO:0008692">
    <property type="term" value="F:3-hydroxybutyryl-CoA epimerase activity"/>
    <property type="evidence" value="ECO:0007669"/>
    <property type="project" value="UniProtKB-EC"/>
</dbReference>
<comment type="catalytic activity">
    <reaction evidence="9">
        <text>(3S)-3-hydroxybutanoyl-CoA = (3R)-3-hydroxybutanoyl-CoA</text>
        <dbReference type="Rhea" id="RHEA:21760"/>
        <dbReference type="ChEBI" id="CHEBI:57315"/>
        <dbReference type="ChEBI" id="CHEBI:57316"/>
        <dbReference type="EC" id="5.1.2.3"/>
    </reaction>
</comment>
<dbReference type="SUPFAM" id="SSF48179">
    <property type="entry name" value="6-phosphogluconate dehydrogenase C-terminal domain-like"/>
    <property type="match status" value="1"/>
</dbReference>
<dbReference type="AlphaFoldDB" id="A0A2G9GSV6"/>
<evidence type="ECO:0000256" key="7">
    <source>
        <dbReference type="ARBA" id="ARBA00023239"/>
    </source>
</evidence>
<dbReference type="SUPFAM" id="SSF52096">
    <property type="entry name" value="ClpP/crotonase"/>
    <property type="match status" value="1"/>
</dbReference>
<dbReference type="GO" id="GO:0005777">
    <property type="term" value="C:peroxisome"/>
    <property type="evidence" value="ECO:0007669"/>
    <property type="project" value="UniProtKB-SubCell"/>
</dbReference>
<dbReference type="PANTHER" id="PTHR23309">
    <property type="entry name" value="3-HYDROXYACYL-COA DEHYROGENASE"/>
    <property type="match status" value="1"/>
</dbReference>
<proteinExistence type="predicted"/>
<gene>
    <name evidence="12" type="ORF">CDL12_19115</name>
</gene>
<evidence type="ECO:0000256" key="3">
    <source>
        <dbReference type="ARBA" id="ARBA00004275"/>
    </source>
</evidence>
<dbReference type="Pfam" id="PF00725">
    <property type="entry name" value="3HCDH"/>
    <property type="match status" value="1"/>
</dbReference>
<dbReference type="OrthoDB" id="2018133at2759"/>
<evidence type="ECO:0000256" key="10">
    <source>
        <dbReference type="SAM" id="SignalP"/>
    </source>
</evidence>
<keyword evidence="10" id="KW-0732">Signal</keyword>
<dbReference type="Gene3D" id="1.10.1040.10">
    <property type="entry name" value="N-(1-d-carboxylethyl)-l-norvaline Dehydrogenase, domain 2"/>
    <property type="match status" value="1"/>
</dbReference>
<feature type="chain" id="PRO_5013970469" evidence="10">
    <location>
        <begin position="17"/>
        <end position="354"/>
    </location>
</feature>
<evidence type="ECO:0000259" key="11">
    <source>
        <dbReference type="Pfam" id="PF00725"/>
    </source>
</evidence>
<name>A0A2G9GSV6_9LAMI</name>
<dbReference type="InterPro" id="IPR001753">
    <property type="entry name" value="Enoyl-CoA_hydra/iso"/>
</dbReference>
<dbReference type="Pfam" id="PF00378">
    <property type="entry name" value="ECH_1"/>
    <property type="match status" value="1"/>
</dbReference>
<dbReference type="EMBL" id="NKXS01003857">
    <property type="protein sequence ID" value="PIN08302.1"/>
    <property type="molecule type" value="Genomic_DNA"/>
</dbReference>
<feature type="domain" description="3-hydroxyacyl-CoA dehydrogenase C-terminal" evidence="11">
    <location>
        <begin position="253"/>
        <end position="336"/>
    </location>
</feature>
<dbReference type="GO" id="GO:0006635">
    <property type="term" value="P:fatty acid beta-oxidation"/>
    <property type="evidence" value="ECO:0007669"/>
    <property type="project" value="TreeGrafter"/>
</dbReference>
<dbReference type="GO" id="GO:0003857">
    <property type="term" value="F:(3S)-3-hydroxyacyl-CoA dehydrogenase (NAD+) activity"/>
    <property type="evidence" value="ECO:0007669"/>
    <property type="project" value="TreeGrafter"/>
</dbReference>
<evidence type="ECO:0000256" key="8">
    <source>
        <dbReference type="ARBA" id="ARBA00023268"/>
    </source>
</evidence>
<evidence type="ECO:0000313" key="12">
    <source>
        <dbReference type="EMBL" id="PIN08302.1"/>
    </source>
</evidence>
<comment type="subcellular location">
    <subcellularLocation>
        <location evidence="3">Peroxisome</location>
    </subcellularLocation>
</comment>
<comment type="subunit">
    <text evidence="4">Monomer.</text>
</comment>
<dbReference type="STRING" id="429701.A0A2G9GSV6"/>
<comment type="catalytic activity">
    <reaction evidence="2">
        <text>a (3E)-enoyl-CoA = a 4-saturated (2E)-enoyl-CoA</text>
        <dbReference type="Rhea" id="RHEA:45228"/>
        <dbReference type="ChEBI" id="CHEBI:58521"/>
        <dbReference type="ChEBI" id="CHEBI:85097"/>
        <dbReference type="EC" id="5.3.3.8"/>
    </reaction>
</comment>
<dbReference type="EC" id="5.1.2.3" evidence="12"/>
<dbReference type="InterPro" id="IPR008927">
    <property type="entry name" value="6-PGluconate_DH-like_C_sf"/>
</dbReference>
<sequence length="354" mass="38651">MLLELIACMSLECTWATEKMKQGRVFMEVGNDGVAIITISNPPVNILAPAIFDGLKVLLSEAMRRPDVRAVVLTGDISIIPDVSINLFVNMIEDAKKPVVAAIEGPVLGVHQTCNIAQACHARIAAKNTQLGLPELNLGVIPASGGTTRLVRLIGLPKALEMLLSSRPITSEEGKTLGLVDAVVPSDELLKVSQQWALDITAKRKNNGKGYYIFEKGSKPKPDPSVLPIIEESRRLTNIMPAGKPVSFTDEEIVEMILFPVVNEACRVLDEGIIIRASDLDVASILGMSFPSYRGGIVFWADTIGADRVHRSLQKWSELYGNFFRPSRFLEERAKRGIQLSAPGSMSWGARPRL</sequence>
<keyword evidence="8" id="KW-0511">Multifunctional enzyme</keyword>
<evidence type="ECO:0000256" key="9">
    <source>
        <dbReference type="ARBA" id="ARBA00023701"/>
    </source>
</evidence>
<keyword evidence="13" id="KW-1185">Reference proteome</keyword>
<dbReference type="InterPro" id="IPR013328">
    <property type="entry name" value="6PGD_dom2"/>
</dbReference>
<evidence type="ECO:0000256" key="4">
    <source>
        <dbReference type="ARBA" id="ARBA00011245"/>
    </source>
</evidence>
<evidence type="ECO:0000256" key="6">
    <source>
        <dbReference type="ARBA" id="ARBA00023235"/>
    </source>
</evidence>
<evidence type="ECO:0000313" key="13">
    <source>
        <dbReference type="Proteomes" id="UP000231279"/>
    </source>
</evidence>
<dbReference type="GO" id="GO:0004165">
    <property type="term" value="F:delta(3)-delta(2)-enoyl-CoA isomerase activity"/>
    <property type="evidence" value="ECO:0007669"/>
    <property type="project" value="UniProtKB-EC"/>
</dbReference>
<dbReference type="PANTHER" id="PTHR23309:SF49">
    <property type="entry name" value="PEROXISOMAL BIFUNCTIONAL ENZYME"/>
    <property type="match status" value="1"/>
</dbReference>
<dbReference type="CDD" id="cd06558">
    <property type="entry name" value="crotonase-like"/>
    <property type="match status" value="1"/>
</dbReference>
<evidence type="ECO:0000256" key="1">
    <source>
        <dbReference type="ARBA" id="ARBA00000452"/>
    </source>
</evidence>
<evidence type="ECO:0000256" key="2">
    <source>
        <dbReference type="ARBA" id="ARBA00000765"/>
    </source>
</evidence>
<comment type="catalytic activity">
    <reaction evidence="1">
        <text>a (3Z)-enoyl-CoA = a 4-saturated (2E)-enoyl-CoA</text>
        <dbReference type="Rhea" id="RHEA:45900"/>
        <dbReference type="ChEBI" id="CHEBI:85097"/>
        <dbReference type="ChEBI" id="CHEBI:85489"/>
        <dbReference type="EC" id="5.3.3.8"/>
    </reaction>
</comment>
<dbReference type="InterPro" id="IPR029045">
    <property type="entry name" value="ClpP/crotonase-like_dom_sf"/>
</dbReference>